<dbReference type="GO" id="GO:0051726">
    <property type="term" value="P:regulation of cell cycle"/>
    <property type="evidence" value="ECO:0007669"/>
    <property type="project" value="TreeGrafter"/>
</dbReference>
<dbReference type="Pfam" id="PF06584">
    <property type="entry name" value="DIRP"/>
    <property type="match status" value="1"/>
</dbReference>
<name>A0A1Y1LTP9_PHOPY</name>
<organism evidence="7">
    <name type="scientific">Photinus pyralis</name>
    <name type="common">Common eastern firefly</name>
    <name type="synonym">Lampyris pyralis</name>
    <dbReference type="NCBI Taxonomy" id="7054"/>
    <lineage>
        <taxon>Eukaryota</taxon>
        <taxon>Metazoa</taxon>
        <taxon>Ecdysozoa</taxon>
        <taxon>Arthropoda</taxon>
        <taxon>Hexapoda</taxon>
        <taxon>Insecta</taxon>
        <taxon>Pterygota</taxon>
        <taxon>Neoptera</taxon>
        <taxon>Endopterygota</taxon>
        <taxon>Coleoptera</taxon>
        <taxon>Polyphaga</taxon>
        <taxon>Elateriformia</taxon>
        <taxon>Elateroidea</taxon>
        <taxon>Lampyridae</taxon>
        <taxon>Lampyrinae</taxon>
        <taxon>Photinus</taxon>
    </lineage>
</organism>
<dbReference type="GO" id="GO:0006351">
    <property type="term" value="P:DNA-templated transcription"/>
    <property type="evidence" value="ECO:0007669"/>
    <property type="project" value="InterPro"/>
</dbReference>
<evidence type="ECO:0000256" key="5">
    <source>
        <dbReference type="SAM" id="MobiDB-lite"/>
    </source>
</evidence>
<proteinExistence type="inferred from homology"/>
<feature type="compositionally biased region" description="Polar residues" evidence="5">
    <location>
        <begin position="198"/>
        <end position="216"/>
    </location>
</feature>
<comment type="similarity">
    <text evidence="2">Belongs to the lin-9 family.</text>
</comment>
<evidence type="ECO:0000256" key="2">
    <source>
        <dbReference type="ARBA" id="ARBA00006732"/>
    </source>
</evidence>
<dbReference type="InterPro" id="IPR033471">
    <property type="entry name" value="DIRP"/>
</dbReference>
<dbReference type="InterPro" id="IPR045831">
    <property type="entry name" value="LIN9_C"/>
</dbReference>
<dbReference type="AlphaFoldDB" id="A0A1Y1LTP9"/>
<dbReference type="GO" id="GO:0006357">
    <property type="term" value="P:regulation of transcription by RNA polymerase II"/>
    <property type="evidence" value="ECO:0007669"/>
    <property type="project" value="TreeGrafter"/>
</dbReference>
<feature type="coiled-coil region" evidence="4">
    <location>
        <begin position="539"/>
        <end position="566"/>
    </location>
</feature>
<comment type="subcellular location">
    <subcellularLocation>
        <location evidence="1">Nucleus</location>
    </subcellularLocation>
</comment>
<feature type="compositionally biased region" description="Low complexity" evidence="5">
    <location>
        <begin position="239"/>
        <end position="249"/>
    </location>
</feature>
<evidence type="ECO:0000256" key="4">
    <source>
        <dbReference type="SAM" id="Coils"/>
    </source>
</evidence>
<evidence type="ECO:0000313" key="7">
    <source>
        <dbReference type="EMBL" id="JAV77074.1"/>
    </source>
</evidence>
<dbReference type="GO" id="GO:0003677">
    <property type="term" value="F:DNA binding"/>
    <property type="evidence" value="ECO:0007669"/>
    <property type="project" value="TreeGrafter"/>
</dbReference>
<dbReference type="PANTHER" id="PTHR21689:SF2">
    <property type="entry name" value="PROTEIN LIN-9 HOMOLOG"/>
    <property type="match status" value="1"/>
</dbReference>
<evidence type="ECO:0000256" key="3">
    <source>
        <dbReference type="ARBA" id="ARBA00023242"/>
    </source>
</evidence>
<dbReference type="GO" id="GO:0005654">
    <property type="term" value="C:nucleoplasm"/>
    <property type="evidence" value="ECO:0007669"/>
    <property type="project" value="TreeGrafter"/>
</dbReference>
<dbReference type="SMART" id="SM01135">
    <property type="entry name" value="DIRP"/>
    <property type="match status" value="1"/>
</dbReference>
<reference evidence="7" key="1">
    <citation type="journal article" date="2016" name="Sci. Rep.">
        <title>Molecular characterization of firefly nuptial gifts: a multi-omics approach sheds light on postcopulatory sexual selection.</title>
        <authorList>
            <person name="Al-Wathiqui N."/>
            <person name="Fallon T.R."/>
            <person name="South A."/>
            <person name="Weng J.K."/>
            <person name="Lewis S.M."/>
        </authorList>
    </citation>
    <scope>NUCLEOTIDE SEQUENCE</scope>
</reference>
<keyword evidence="4" id="KW-0175">Coiled coil</keyword>
<evidence type="ECO:0000256" key="1">
    <source>
        <dbReference type="ARBA" id="ARBA00004123"/>
    </source>
</evidence>
<dbReference type="EMBL" id="GEZM01046568">
    <property type="protein sequence ID" value="JAV77074.1"/>
    <property type="molecule type" value="Transcribed_RNA"/>
</dbReference>
<feature type="domain" description="DIRP" evidence="6">
    <location>
        <begin position="280"/>
        <end position="385"/>
    </location>
</feature>
<dbReference type="GO" id="GO:0017053">
    <property type="term" value="C:transcription repressor complex"/>
    <property type="evidence" value="ECO:0007669"/>
    <property type="project" value="InterPro"/>
</dbReference>
<feature type="region of interest" description="Disordered" evidence="5">
    <location>
        <begin position="188"/>
        <end position="253"/>
    </location>
</feature>
<sequence>MHNCCQCAVFNVCLLDQSKVVDSSIIYDRNTFRKFVGIIGSNLKMVQCQIQILNLNIGVHCDQIQSFCALVNLLNLYKINLTFPNALLNPVFLGESAVALLEFKNGRKMTNDDMHVKQEAVDDDEDSNMEIDEDDIPKLGPAALGLQRVGAPSTPKQGLSQPPQVLNARGMPARIRKKNKLYYDDDIINTPHHRVPSSKKSTPISNKKQKIVTPTRTMKESPKPTPTPKKYALNREGRPQSMSPVPQQSPDRKIGQKIGMRLRNLLKLPKAHKWVCYEWFYSNIDRCLFAGENDFTICLKESFPELKTRDLTRIEWTKVRRMMGKPRRCSQSFFNEERLELEKKRNKIRALQQRKATDMSSFKDLPPEIPMQLVIGTKVTARIRKPQDGLFTGSIDAVDTSNNTYRITFERHGLGTHSVPDYEVLSNEPPDTMTTLNFQHKFRPRNGISPFGSTNKSPALTHFKKRDPLLASSGIRPTLSPVDGHIGSFPVKLLEKIVLVTKILTVKKAKIKLLKSMNTEAEKFSSFETLMPDNFERKYASILIDLEKLNHDLKNYLDEIQVHCHEIAPEPSVAAMLAPSLLREKCREEATEIVQRNNTVIASDKGPVTNASILELITDLTALMLQVKSLSDSDQNAYELQVLQGTMEVVKRKLTVSNQLAFQNHVEVHMKHIQKGLGQASNKSLPTAETK</sequence>
<accession>A0A1Y1LTP9</accession>
<dbReference type="PANTHER" id="PTHR21689">
    <property type="entry name" value="LIN-9"/>
    <property type="match status" value="1"/>
</dbReference>
<dbReference type="Pfam" id="PF19438">
    <property type="entry name" value="LIN9_C"/>
    <property type="match status" value="1"/>
</dbReference>
<keyword evidence="3" id="KW-0539">Nucleus</keyword>
<evidence type="ECO:0000259" key="6">
    <source>
        <dbReference type="SMART" id="SM01135"/>
    </source>
</evidence>
<dbReference type="InterPro" id="IPR010561">
    <property type="entry name" value="LIN-9/ALY1"/>
</dbReference>
<protein>
    <recommendedName>
        <fullName evidence="6">DIRP domain-containing protein</fullName>
    </recommendedName>
</protein>